<dbReference type="PANTHER" id="PTHR44858:SF1">
    <property type="entry name" value="UDP-N-ACETYLGLUCOSAMINE--PEPTIDE N-ACETYLGLUCOSAMINYLTRANSFERASE SPINDLY-RELATED"/>
    <property type="match status" value="1"/>
</dbReference>
<evidence type="ECO:0000256" key="2">
    <source>
        <dbReference type="ARBA" id="ARBA00022803"/>
    </source>
</evidence>
<dbReference type="InterPro" id="IPR011990">
    <property type="entry name" value="TPR-like_helical_dom_sf"/>
</dbReference>
<gene>
    <name evidence="5" type="ORF">BC781_10980</name>
</gene>
<dbReference type="PANTHER" id="PTHR44858">
    <property type="entry name" value="TETRATRICOPEPTIDE REPEAT PROTEIN 6"/>
    <property type="match status" value="1"/>
</dbReference>
<evidence type="ECO:0000256" key="4">
    <source>
        <dbReference type="SAM" id="SignalP"/>
    </source>
</evidence>
<dbReference type="PROSITE" id="PS50005">
    <property type="entry name" value="TPR"/>
    <property type="match status" value="3"/>
</dbReference>
<sequence>MRKLVLLFFVSWCYTVAFAQSDLGLSSYVEGEKLRESGQYLLAIDQYNQAISEDPKNFNFHFKKGMCYYKLRQADNAMESLLKAVELKPEVAEAHAKLGKLYEYKEKVDKSIEHYNHAFKYDDSPQKKLEYKNNILKLLIQLDRLDDTETHLVDILDINPRNVRALYYYAKLMNQRGEYSKAKDAASAGLDILRGSSPKETARFYYEQGYASYHLHEYDQLSDILSKANYGPYRALVTKMTPTYKYRVAKSYFEIYEYEKARELLSDAMMIDNSNPKVHELQIEIAHATTDKSEIIAFNNEILAHEENPVTRAQKHAELAQLYLVQGKYQQAIKMADMCLQQMPEHYLVGYIKAISYYKSENTKKAVDQLKELVKYRGLDLETKAQYNFSLGVIANEYGEWDTAKRALKTARLDNSYRYAATELLEEITLKH</sequence>
<reference evidence="5 6" key="1">
    <citation type="submission" date="2018-03" db="EMBL/GenBank/DDBJ databases">
        <title>Genomic Encyclopedia of Archaeal and Bacterial Type Strains, Phase II (KMG-II): from individual species to whole genera.</title>
        <authorList>
            <person name="Goeker M."/>
        </authorList>
    </citation>
    <scope>NUCLEOTIDE SEQUENCE [LARGE SCALE GENOMIC DNA]</scope>
    <source>
        <strain evidence="5 6">DSM 28229</strain>
    </source>
</reference>
<comment type="caution">
    <text evidence="5">The sequence shown here is derived from an EMBL/GenBank/DDBJ whole genome shotgun (WGS) entry which is preliminary data.</text>
</comment>
<feature type="repeat" description="TPR" evidence="3">
    <location>
        <begin position="58"/>
        <end position="91"/>
    </location>
</feature>
<dbReference type="EMBL" id="QGDO01000009">
    <property type="protein sequence ID" value="PWJ36065.1"/>
    <property type="molecule type" value="Genomic_DNA"/>
</dbReference>
<evidence type="ECO:0000256" key="1">
    <source>
        <dbReference type="ARBA" id="ARBA00022737"/>
    </source>
</evidence>
<protein>
    <submittedName>
        <fullName evidence="5">Tetratricopeptide repeat protein</fullName>
    </submittedName>
</protein>
<dbReference type="SUPFAM" id="SSF48452">
    <property type="entry name" value="TPR-like"/>
    <property type="match status" value="2"/>
</dbReference>
<evidence type="ECO:0000313" key="5">
    <source>
        <dbReference type="EMBL" id="PWJ36065.1"/>
    </source>
</evidence>
<proteinExistence type="predicted"/>
<name>A0A315Z181_SEDFL</name>
<dbReference type="SMART" id="SM00028">
    <property type="entry name" value="TPR"/>
    <property type="match status" value="6"/>
</dbReference>
<dbReference type="Gene3D" id="1.25.40.10">
    <property type="entry name" value="Tetratricopeptide repeat domain"/>
    <property type="match status" value="3"/>
</dbReference>
<keyword evidence="1" id="KW-0677">Repeat</keyword>
<dbReference type="InterPro" id="IPR050498">
    <property type="entry name" value="Ycf3"/>
</dbReference>
<keyword evidence="6" id="KW-1185">Reference proteome</keyword>
<dbReference type="Pfam" id="PF13414">
    <property type="entry name" value="TPR_11"/>
    <property type="match status" value="1"/>
</dbReference>
<dbReference type="Pfam" id="PF13181">
    <property type="entry name" value="TPR_8"/>
    <property type="match status" value="1"/>
</dbReference>
<dbReference type="InterPro" id="IPR019734">
    <property type="entry name" value="TPR_rpt"/>
</dbReference>
<feature type="repeat" description="TPR" evidence="3">
    <location>
        <begin position="313"/>
        <end position="346"/>
    </location>
</feature>
<dbReference type="RefSeq" id="WP_109622459.1">
    <property type="nucleotide sequence ID" value="NZ_QGDO01000009.1"/>
</dbReference>
<dbReference type="AlphaFoldDB" id="A0A315Z181"/>
<feature type="chain" id="PRO_5016338405" evidence="4">
    <location>
        <begin position="20"/>
        <end position="432"/>
    </location>
</feature>
<evidence type="ECO:0000313" key="6">
    <source>
        <dbReference type="Proteomes" id="UP000245535"/>
    </source>
</evidence>
<keyword evidence="4" id="KW-0732">Signal</keyword>
<keyword evidence="2 3" id="KW-0802">TPR repeat</keyword>
<dbReference type="OrthoDB" id="976775at2"/>
<organism evidence="5 6">
    <name type="scientific">Sediminitomix flava</name>
    <dbReference type="NCBI Taxonomy" id="379075"/>
    <lineage>
        <taxon>Bacteria</taxon>
        <taxon>Pseudomonadati</taxon>
        <taxon>Bacteroidota</taxon>
        <taxon>Cytophagia</taxon>
        <taxon>Cytophagales</taxon>
        <taxon>Flammeovirgaceae</taxon>
        <taxon>Sediminitomix</taxon>
    </lineage>
</organism>
<dbReference type="Proteomes" id="UP000245535">
    <property type="component" value="Unassembled WGS sequence"/>
</dbReference>
<accession>A0A315Z181</accession>
<feature type="repeat" description="TPR" evidence="3">
    <location>
        <begin position="92"/>
        <end position="125"/>
    </location>
</feature>
<evidence type="ECO:0000256" key="3">
    <source>
        <dbReference type="PROSITE-ProRule" id="PRU00339"/>
    </source>
</evidence>
<feature type="signal peptide" evidence="4">
    <location>
        <begin position="1"/>
        <end position="19"/>
    </location>
</feature>